<dbReference type="InterPro" id="IPR001708">
    <property type="entry name" value="YidC/ALB3/OXA1/COX18"/>
</dbReference>
<dbReference type="Pfam" id="PF02096">
    <property type="entry name" value="60KD_IMP"/>
    <property type="match status" value="1"/>
</dbReference>
<feature type="transmembrane region" description="Helical" evidence="14">
    <location>
        <begin position="182"/>
        <end position="203"/>
    </location>
</feature>
<feature type="transmembrane region" description="Helical" evidence="14">
    <location>
        <begin position="259"/>
        <end position="278"/>
    </location>
</feature>
<comment type="subunit">
    <text evidence="8">Interacts with the Sec translocase complex via SecD. Specifically interacts with transmembrane segments of nascent integral membrane proteins during membrane integration.</text>
</comment>
<keyword evidence="6 14" id="KW-0472">Membrane</keyword>
<evidence type="ECO:0000256" key="9">
    <source>
        <dbReference type="ARBA" id="ARBA00031538"/>
    </source>
</evidence>
<dbReference type="NCBIfam" id="TIGR03592">
    <property type="entry name" value="yidC_oxa1_cterm"/>
    <property type="match status" value="1"/>
</dbReference>
<evidence type="ECO:0000256" key="8">
    <source>
        <dbReference type="ARBA" id="ARBA00026028"/>
    </source>
</evidence>
<dbReference type="PANTHER" id="PTHR12428">
    <property type="entry name" value="OXA1"/>
    <property type="match status" value="1"/>
</dbReference>
<evidence type="ECO:0000256" key="11">
    <source>
        <dbReference type="ARBA" id="ARBA00033342"/>
    </source>
</evidence>
<evidence type="ECO:0000256" key="12">
    <source>
        <dbReference type="RuleBase" id="RU003945"/>
    </source>
</evidence>
<evidence type="ECO:0000256" key="7">
    <source>
        <dbReference type="ARBA" id="ARBA00025034"/>
    </source>
</evidence>
<accession>A0AAF0YVD3</accession>
<protein>
    <recommendedName>
        <fullName evidence="3">Membrane protein insertase YidC</fullName>
    </recommendedName>
    <alternativeName>
        <fullName evidence="11">Foldase YidC</fullName>
    </alternativeName>
    <alternativeName>
        <fullName evidence="10">Membrane integrase YidC</fullName>
    </alternativeName>
    <alternativeName>
        <fullName evidence="9">Membrane protein YidC</fullName>
    </alternativeName>
</protein>
<dbReference type="AlphaFoldDB" id="A0AAF0YVD3"/>
<dbReference type="GO" id="GO:0032977">
    <property type="term" value="F:membrane insertase activity"/>
    <property type="evidence" value="ECO:0007669"/>
    <property type="project" value="InterPro"/>
</dbReference>
<dbReference type="PANTHER" id="PTHR12428:SF65">
    <property type="entry name" value="CYTOCHROME C OXIDASE ASSEMBLY PROTEIN COX18, MITOCHONDRIAL"/>
    <property type="match status" value="1"/>
</dbReference>
<reference evidence="16" key="1">
    <citation type="submission" date="2017-12" db="EMBL/GenBank/DDBJ databases">
        <authorList>
            <person name="Thomas-White K."/>
            <person name="Wolfe A.J."/>
        </authorList>
    </citation>
    <scope>NUCLEOTIDE SEQUENCE</scope>
    <source>
        <strain evidence="16">UMB0763</strain>
    </source>
</reference>
<dbReference type="EMBL" id="CP136958">
    <property type="protein sequence ID" value="WOT02191.1"/>
    <property type="molecule type" value="Genomic_DNA"/>
</dbReference>
<feature type="compositionally biased region" description="Basic and acidic residues" evidence="13">
    <location>
        <begin position="326"/>
        <end position="339"/>
    </location>
</feature>
<organism evidence="16 17">
    <name type="scientific">Corynebacterium pyruviciproducens</name>
    <dbReference type="NCBI Taxonomy" id="598660"/>
    <lineage>
        <taxon>Bacteria</taxon>
        <taxon>Bacillati</taxon>
        <taxon>Actinomycetota</taxon>
        <taxon>Actinomycetes</taxon>
        <taxon>Mycobacteriales</taxon>
        <taxon>Corynebacteriaceae</taxon>
        <taxon>Corynebacterium</taxon>
    </lineage>
</organism>
<name>A0AAF0YVD3_9CORY</name>
<comment type="function">
    <text evidence="7">Required for the insertion and/or proper folding and/or complex formation of integral membrane proteins into the membrane. Involved in integration of membrane proteins that insert both dependently and independently of the Sec translocase complex, as well as at least some lipoproteins. Aids folding of multispanning membrane proteins.</text>
</comment>
<reference evidence="16" key="2">
    <citation type="submission" date="2023-10" db="EMBL/GenBank/DDBJ databases">
        <authorList>
            <person name="Choi B."/>
        </authorList>
    </citation>
    <scope>NUCLEOTIDE SEQUENCE</scope>
    <source>
        <strain evidence="16">UMB0763</strain>
    </source>
</reference>
<proteinExistence type="inferred from homology"/>
<evidence type="ECO:0000256" key="3">
    <source>
        <dbReference type="ARBA" id="ARBA00015325"/>
    </source>
</evidence>
<evidence type="ECO:0000256" key="1">
    <source>
        <dbReference type="ARBA" id="ARBA00004141"/>
    </source>
</evidence>
<dbReference type="GO" id="GO:0051205">
    <property type="term" value="P:protein insertion into membrane"/>
    <property type="evidence" value="ECO:0007669"/>
    <property type="project" value="TreeGrafter"/>
</dbReference>
<gene>
    <name evidence="16" type="primary">yidC</name>
    <name evidence="16" type="ORF">CYJ47_13285</name>
</gene>
<comment type="subcellular location">
    <subcellularLocation>
        <location evidence="1 12">Membrane</location>
        <topology evidence="1 12">Multi-pass membrane protein</topology>
    </subcellularLocation>
</comment>
<evidence type="ECO:0000256" key="10">
    <source>
        <dbReference type="ARBA" id="ARBA00033245"/>
    </source>
</evidence>
<dbReference type="Proteomes" id="UP000234560">
    <property type="component" value="Chromosome"/>
</dbReference>
<feature type="transmembrane region" description="Helical" evidence="14">
    <location>
        <begin position="224"/>
        <end position="253"/>
    </location>
</feature>
<feature type="transmembrane region" description="Helical" evidence="14">
    <location>
        <begin position="29"/>
        <end position="54"/>
    </location>
</feature>
<evidence type="ECO:0000313" key="16">
    <source>
        <dbReference type="EMBL" id="WOT02191.1"/>
    </source>
</evidence>
<evidence type="ECO:0000256" key="2">
    <source>
        <dbReference type="ARBA" id="ARBA00010527"/>
    </source>
</evidence>
<keyword evidence="4 12" id="KW-0812">Transmembrane</keyword>
<evidence type="ECO:0000256" key="6">
    <source>
        <dbReference type="ARBA" id="ARBA00023136"/>
    </source>
</evidence>
<dbReference type="RefSeq" id="WP_101678846.1">
    <property type="nucleotide sequence ID" value="NZ_CAUPGZ010000009.1"/>
</dbReference>
<feature type="domain" description="Membrane insertase YidC/Oxa/ALB C-terminal" evidence="15">
    <location>
        <begin position="31"/>
        <end position="267"/>
    </location>
</feature>
<evidence type="ECO:0000256" key="4">
    <source>
        <dbReference type="ARBA" id="ARBA00022692"/>
    </source>
</evidence>
<dbReference type="GO" id="GO:0005886">
    <property type="term" value="C:plasma membrane"/>
    <property type="evidence" value="ECO:0007669"/>
    <property type="project" value="TreeGrafter"/>
</dbReference>
<sequence length="353" mass="40394">MDALIYLVSAVLKLWHTFLHGGLGVNENLAWMLSFVGLILTVRSLIAPLAWGMYVNARKTAIMRPHMASLKEDYRGKLDEESQKEFSDKSKQLMAEHEVNPMAGCLPMMVQMPVILGLYQMIRRIARPEGGLGNLPYPPVGFLSSNDVASFLETRAFGLPIAAYASMPEETLKTLGTSGDHLVHAITPVVIAAAAFMTLNMILSTIRSFETMDWRSSFAVNMSFSMVAFAFYMPFTILTIAFTGPIPVAIIFYWFVNNFWTLSQLIVLWTMLTIKYPLPREFKEFRDDGRRKRYEPMGLRWRALKARMKGEDPAEYVEERKKLRAEAKDRKREDKEFKKEKKRLQKAKKAEAK</sequence>
<evidence type="ECO:0000313" key="17">
    <source>
        <dbReference type="Proteomes" id="UP000234560"/>
    </source>
</evidence>
<evidence type="ECO:0000256" key="13">
    <source>
        <dbReference type="SAM" id="MobiDB-lite"/>
    </source>
</evidence>
<feature type="region of interest" description="Disordered" evidence="13">
    <location>
        <begin position="326"/>
        <end position="353"/>
    </location>
</feature>
<evidence type="ECO:0000259" key="15">
    <source>
        <dbReference type="Pfam" id="PF02096"/>
    </source>
</evidence>
<evidence type="ECO:0000256" key="14">
    <source>
        <dbReference type="SAM" id="Phobius"/>
    </source>
</evidence>
<dbReference type="InterPro" id="IPR028055">
    <property type="entry name" value="YidC/Oxa/ALB_C"/>
</dbReference>
<dbReference type="KEGG" id="cpyr:CYJ47_13285"/>
<evidence type="ECO:0000256" key="5">
    <source>
        <dbReference type="ARBA" id="ARBA00022989"/>
    </source>
</evidence>
<keyword evidence="5 14" id="KW-1133">Transmembrane helix</keyword>
<comment type="similarity">
    <text evidence="2">Belongs to the OXA1/ALB3/YidC family. Type 1 subfamily.</text>
</comment>